<reference evidence="2 3" key="1">
    <citation type="submission" date="2018-07" db="EMBL/GenBank/DDBJ databases">
        <title>Complete genome sequence of a Psittacine Adenovirus-1 identified from a Poicephalus senegalus in Italy.</title>
        <authorList>
            <person name="Milani A."/>
            <person name="Zamperin G."/>
            <person name="Fusaro A."/>
            <person name="Monne I."/>
        </authorList>
    </citation>
    <scope>NUCLEOTIDE SEQUENCE [LARGE SCALE GENOMIC DNA]</scope>
    <source>
        <strain evidence="2">18VIR149_ITA_2018</strain>
    </source>
</reference>
<dbReference type="GeneID" id="80528095"/>
<accession>A0A2Z5E065</accession>
<organism evidence="2 3">
    <name type="scientific">Psittacine adenovirus 1</name>
    <dbReference type="NCBI Taxonomy" id="318592"/>
    <lineage>
        <taxon>Viruses</taxon>
        <taxon>Varidnaviria</taxon>
        <taxon>Bamfordvirae</taxon>
        <taxon>Preplasmiviricota</taxon>
        <taxon>Polisuviricotina</taxon>
        <taxon>Pharingeaviricetes</taxon>
        <taxon>Rowavirales</taxon>
        <taxon>Adenoviridae</taxon>
        <taxon>Aviadenovirus</taxon>
        <taxon>Aviadenovirus senegalense</taxon>
        <taxon>Psittacine aviadenovirus C</taxon>
    </lineage>
</organism>
<sequence>MTDRIESKADPMHPPGCSRARVDDGRCRCVRVQKTRKCFVEHSQEAVPEVQRVHQISQLGFSSARHSALDSVACCERCAEVSHGQYVSFRLVYPNGIEHTVQHVYISVVLHRVQLEVDDHAVRVVSVHGVLAQISEFSHIHEIGGERDGPQIVVAKELLVMNNLCGGEGVIADERVWPVSGPHLSLAVRAASPATWTNETRVVSHSVLSGLQKSRSWSSRRGCVHQIEHVVLGKIGSLN</sequence>
<proteinExistence type="predicted"/>
<dbReference type="KEGG" id="vg:80528095"/>
<dbReference type="RefSeq" id="YP_010790686.1">
    <property type="nucleotide sequence ID" value="NC_075452.1"/>
</dbReference>
<dbReference type="Proteomes" id="UP000319520">
    <property type="component" value="Segment"/>
</dbReference>
<feature type="region of interest" description="Disordered" evidence="1">
    <location>
        <begin position="1"/>
        <end position="21"/>
    </location>
</feature>
<keyword evidence="3" id="KW-1185">Reference proteome</keyword>
<name>A0A2Z5E065_9ADEN</name>
<feature type="compositionally biased region" description="Basic and acidic residues" evidence="1">
    <location>
        <begin position="1"/>
        <end position="11"/>
    </location>
</feature>
<evidence type="ECO:0000256" key="1">
    <source>
        <dbReference type="SAM" id="MobiDB-lite"/>
    </source>
</evidence>
<evidence type="ECO:0000313" key="2">
    <source>
        <dbReference type="EMBL" id="AXB73053.1"/>
    </source>
</evidence>
<dbReference type="EMBL" id="MH580295">
    <property type="protein sequence ID" value="AXB73053.1"/>
    <property type="molecule type" value="Genomic_DNA"/>
</dbReference>
<evidence type="ECO:0000313" key="3">
    <source>
        <dbReference type="Proteomes" id="UP000319520"/>
    </source>
</evidence>
<protein>
    <submittedName>
        <fullName evidence="2">Uncharacterized protein</fullName>
    </submittedName>
</protein>